<evidence type="ECO:0000256" key="1">
    <source>
        <dbReference type="SAM" id="MobiDB-lite"/>
    </source>
</evidence>
<evidence type="ECO:0000313" key="3">
    <source>
        <dbReference type="Proteomes" id="UP000250140"/>
    </source>
</evidence>
<accession>A0A8E2ET87</accession>
<organism evidence="2 3">
    <name type="scientific">Glonium stellatum</name>
    <dbReference type="NCBI Taxonomy" id="574774"/>
    <lineage>
        <taxon>Eukaryota</taxon>
        <taxon>Fungi</taxon>
        <taxon>Dikarya</taxon>
        <taxon>Ascomycota</taxon>
        <taxon>Pezizomycotina</taxon>
        <taxon>Dothideomycetes</taxon>
        <taxon>Pleosporomycetidae</taxon>
        <taxon>Gloniales</taxon>
        <taxon>Gloniaceae</taxon>
        <taxon>Glonium</taxon>
    </lineage>
</organism>
<proteinExistence type="predicted"/>
<dbReference type="Proteomes" id="UP000250140">
    <property type="component" value="Unassembled WGS sequence"/>
</dbReference>
<dbReference type="EMBL" id="KV750573">
    <property type="protein sequence ID" value="OCL04215.1"/>
    <property type="molecule type" value="Genomic_DNA"/>
</dbReference>
<feature type="region of interest" description="Disordered" evidence="1">
    <location>
        <begin position="41"/>
        <end position="72"/>
    </location>
</feature>
<dbReference type="AlphaFoldDB" id="A0A8E2ET87"/>
<evidence type="ECO:0000313" key="2">
    <source>
        <dbReference type="EMBL" id="OCL04215.1"/>
    </source>
</evidence>
<sequence length="131" mass="14185">MVTPTGSHRHRIGHLTSFTLSEIRKMGICSDARLAPLRTPSHPFTPLLPPSPTISHHLPSSEPTLPARPSPDSLRPAPCPLYFPCPGLAVSTTAQACDCPTTLGRTRARRTTDLPVYSKMDVMTSSIVLHP</sequence>
<name>A0A8E2ET87_9PEZI</name>
<keyword evidence="3" id="KW-1185">Reference proteome</keyword>
<reference evidence="2 3" key="1">
    <citation type="journal article" date="2016" name="Nat. Commun.">
        <title>Ectomycorrhizal ecology is imprinted in the genome of the dominant symbiotic fungus Cenococcum geophilum.</title>
        <authorList>
            <consortium name="DOE Joint Genome Institute"/>
            <person name="Peter M."/>
            <person name="Kohler A."/>
            <person name="Ohm R.A."/>
            <person name="Kuo A."/>
            <person name="Krutzmann J."/>
            <person name="Morin E."/>
            <person name="Arend M."/>
            <person name="Barry K.W."/>
            <person name="Binder M."/>
            <person name="Choi C."/>
            <person name="Clum A."/>
            <person name="Copeland A."/>
            <person name="Grisel N."/>
            <person name="Haridas S."/>
            <person name="Kipfer T."/>
            <person name="LaButti K."/>
            <person name="Lindquist E."/>
            <person name="Lipzen A."/>
            <person name="Maire R."/>
            <person name="Meier B."/>
            <person name="Mihaltcheva S."/>
            <person name="Molinier V."/>
            <person name="Murat C."/>
            <person name="Poggeler S."/>
            <person name="Quandt C.A."/>
            <person name="Sperisen C."/>
            <person name="Tritt A."/>
            <person name="Tisserant E."/>
            <person name="Crous P.W."/>
            <person name="Henrissat B."/>
            <person name="Nehls U."/>
            <person name="Egli S."/>
            <person name="Spatafora J.W."/>
            <person name="Grigoriev I.V."/>
            <person name="Martin F.M."/>
        </authorList>
    </citation>
    <scope>NUCLEOTIDE SEQUENCE [LARGE SCALE GENOMIC DNA]</scope>
    <source>
        <strain evidence="2 3">CBS 207.34</strain>
    </source>
</reference>
<gene>
    <name evidence="2" type="ORF">AOQ84DRAFT_123552</name>
</gene>
<protein>
    <submittedName>
        <fullName evidence="2">Uncharacterized protein</fullName>
    </submittedName>
</protein>